<proteinExistence type="predicted"/>
<sequence>MGEERFLDHVKADMRRKFNYTCSICLTHPLPLQGSHCAHLISASRAGAEQISDAISLGLLPSTEPYHRNGLENGIIQCPTCHLGYFTPGRLVLSPPLPVLQWIMDKLQGAKDSQAVWEIFAKFDHDCPPHLLPHKEHYSLVALFVQSDPMAKDSYALYCNLPKSLAIINNRDHFERFEPVSGLRNPPSGQLYRIFCWEKAFTHSTPGILKLTSAPPVHGDTIDYWKLPRVKCHIILYIFLQRAISANSSSPEVALARKIYAKLLNLRGTPSQTMFPTIVMDSAPDLASISLEESSLAGDVSTWTNMDVKLGSPSSPGTLINLSSERRTPSGRRPPKKDCGHERFNNEIQICTRCFTTVPISAKMSRGCGGCPEDQAGAEIKPTGAFGRPSVASEMSIECAGGPGDETVESTGGSDPPAVNWLATVWDPSLVSFGATLGAGAILGVLGTLILHRRRR</sequence>
<evidence type="ECO:0000313" key="3">
    <source>
        <dbReference type="EMBL" id="KAJ7731852.1"/>
    </source>
</evidence>
<keyword evidence="2" id="KW-0472">Membrane</keyword>
<dbReference type="Proteomes" id="UP001215598">
    <property type="component" value="Unassembled WGS sequence"/>
</dbReference>
<gene>
    <name evidence="3" type="ORF">B0H16DRAFT_1893204</name>
</gene>
<dbReference type="AlphaFoldDB" id="A0AAD7I166"/>
<feature type="region of interest" description="Disordered" evidence="1">
    <location>
        <begin position="309"/>
        <end position="341"/>
    </location>
</feature>
<dbReference type="EMBL" id="JARKIB010000149">
    <property type="protein sequence ID" value="KAJ7731852.1"/>
    <property type="molecule type" value="Genomic_DNA"/>
</dbReference>
<evidence type="ECO:0000256" key="1">
    <source>
        <dbReference type="SAM" id="MobiDB-lite"/>
    </source>
</evidence>
<evidence type="ECO:0000313" key="4">
    <source>
        <dbReference type="Proteomes" id="UP001215598"/>
    </source>
</evidence>
<feature type="compositionally biased region" description="Polar residues" evidence="1">
    <location>
        <begin position="312"/>
        <end position="323"/>
    </location>
</feature>
<reference evidence="3" key="1">
    <citation type="submission" date="2023-03" db="EMBL/GenBank/DDBJ databases">
        <title>Massive genome expansion in bonnet fungi (Mycena s.s.) driven by repeated elements and novel gene families across ecological guilds.</title>
        <authorList>
            <consortium name="Lawrence Berkeley National Laboratory"/>
            <person name="Harder C.B."/>
            <person name="Miyauchi S."/>
            <person name="Viragh M."/>
            <person name="Kuo A."/>
            <person name="Thoen E."/>
            <person name="Andreopoulos B."/>
            <person name="Lu D."/>
            <person name="Skrede I."/>
            <person name="Drula E."/>
            <person name="Henrissat B."/>
            <person name="Morin E."/>
            <person name="Kohler A."/>
            <person name="Barry K."/>
            <person name="LaButti K."/>
            <person name="Morin E."/>
            <person name="Salamov A."/>
            <person name="Lipzen A."/>
            <person name="Mereny Z."/>
            <person name="Hegedus B."/>
            <person name="Baldrian P."/>
            <person name="Stursova M."/>
            <person name="Weitz H."/>
            <person name="Taylor A."/>
            <person name="Grigoriev I.V."/>
            <person name="Nagy L.G."/>
            <person name="Martin F."/>
            <person name="Kauserud H."/>
        </authorList>
    </citation>
    <scope>NUCLEOTIDE SEQUENCE</scope>
    <source>
        <strain evidence="3">CBHHK182m</strain>
    </source>
</reference>
<organism evidence="3 4">
    <name type="scientific">Mycena metata</name>
    <dbReference type="NCBI Taxonomy" id="1033252"/>
    <lineage>
        <taxon>Eukaryota</taxon>
        <taxon>Fungi</taxon>
        <taxon>Dikarya</taxon>
        <taxon>Basidiomycota</taxon>
        <taxon>Agaricomycotina</taxon>
        <taxon>Agaricomycetes</taxon>
        <taxon>Agaricomycetidae</taxon>
        <taxon>Agaricales</taxon>
        <taxon>Marasmiineae</taxon>
        <taxon>Mycenaceae</taxon>
        <taxon>Mycena</taxon>
    </lineage>
</organism>
<name>A0AAD7I166_9AGAR</name>
<accession>A0AAD7I166</accession>
<keyword evidence="4" id="KW-1185">Reference proteome</keyword>
<keyword evidence="2" id="KW-1133">Transmembrane helix</keyword>
<protein>
    <submittedName>
        <fullName evidence="3">Uncharacterized protein</fullName>
    </submittedName>
</protein>
<keyword evidence="2" id="KW-0812">Transmembrane</keyword>
<evidence type="ECO:0000256" key="2">
    <source>
        <dbReference type="SAM" id="Phobius"/>
    </source>
</evidence>
<feature type="transmembrane region" description="Helical" evidence="2">
    <location>
        <begin position="430"/>
        <end position="451"/>
    </location>
</feature>
<comment type="caution">
    <text evidence="3">The sequence shown here is derived from an EMBL/GenBank/DDBJ whole genome shotgun (WGS) entry which is preliminary data.</text>
</comment>